<dbReference type="Proteomes" id="UP000823775">
    <property type="component" value="Unassembled WGS sequence"/>
</dbReference>
<keyword evidence="2" id="KW-1185">Reference proteome</keyword>
<organism evidence="1 2">
    <name type="scientific">Datura stramonium</name>
    <name type="common">Jimsonweed</name>
    <name type="synonym">Common thornapple</name>
    <dbReference type="NCBI Taxonomy" id="4076"/>
    <lineage>
        <taxon>Eukaryota</taxon>
        <taxon>Viridiplantae</taxon>
        <taxon>Streptophyta</taxon>
        <taxon>Embryophyta</taxon>
        <taxon>Tracheophyta</taxon>
        <taxon>Spermatophyta</taxon>
        <taxon>Magnoliopsida</taxon>
        <taxon>eudicotyledons</taxon>
        <taxon>Gunneridae</taxon>
        <taxon>Pentapetalae</taxon>
        <taxon>asterids</taxon>
        <taxon>lamiids</taxon>
        <taxon>Solanales</taxon>
        <taxon>Solanaceae</taxon>
        <taxon>Solanoideae</taxon>
        <taxon>Datureae</taxon>
        <taxon>Datura</taxon>
    </lineage>
</organism>
<evidence type="ECO:0000313" key="2">
    <source>
        <dbReference type="Proteomes" id="UP000823775"/>
    </source>
</evidence>
<feature type="non-terminal residue" evidence="1">
    <location>
        <position position="270"/>
    </location>
</feature>
<protein>
    <submittedName>
        <fullName evidence="1">Uncharacterized protein</fullName>
    </submittedName>
</protein>
<proteinExistence type="predicted"/>
<accession>A0ABS8VJA7</accession>
<name>A0ABS8VJA7_DATST</name>
<feature type="non-terminal residue" evidence="1">
    <location>
        <position position="1"/>
    </location>
</feature>
<dbReference type="EMBL" id="JACEIK010004646">
    <property type="protein sequence ID" value="MCD9646029.1"/>
    <property type="molecule type" value="Genomic_DNA"/>
</dbReference>
<evidence type="ECO:0000313" key="1">
    <source>
        <dbReference type="EMBL" id="MCD9646029.1"/>
    </source>
</evidence>
<gene>
    <name evidence="1" type="ORF">HAX54_035540</name>
</gene>
<reference evidence="1 2" key="1">
    <citation type="journal article" date="2021" name="BMC Genomics">
        <title>Datura genome reveals duplications of psychoactive alkaloid biosynthetic genes and high mutation rate following tissue culture.</title>
        <authorList>
            <person name="Rajewski A."/>
            <person name="Carter-House D."/>
            <person name="Stajich J."/>
            <person name="Litt A."/>
        </authorList>
    </citation>
    <scope>NUCLEOTIDE SEQUENCE [LARGE SCALE GENOMIC DNA]</scope>
    <source>
        <strain evidence="1">AR-01</strain>
    </source>
</reference>
<sequence length="270" mass="29502">SSSFISSTSSIDDILPASHGGVGPLDGKGLGEEALVSVALMGEALSGKTLAGEALEGEEECPTRCLEYESGPARTGRCGGRADLEMDPLNIRLTPKRHWNTKCCHDPNIGSDRDMEPRTTNGSKSTHGMKIITKELHQVKPRSTVCWVTSSESFDSCRAFSIALEIKVGSSSINLACCLSFLLQLDLHSGKILTGEEECPTRCLEYESGPARTGRCGGRADLEMDPLNIRLTPNRHWNTKVTKDWNKGLISHLNDIYVLFFLRNNILPLQ</sequence>
<comment type="caution">
    <text evidence="1">The sequence shown here is derived from an EMBL/GenBank/DDBJ whole genome shotgun (WGS) entry which is preliminary data.</text>
</comment>